<evidence type="ECO:0000313" key="13">
    <source>
        <dbReference type="WBParaSite" id="SBAD_0001265201-mRNA-1"/>
    </source>
</evidence>
<evidence type="ECO:0000256" key="5">
    <source>
        <dbReference type="ARBA" id="ARBA00023027"/>
    </source>
</evidence>
<evidence type="ECO:0000256" key="4">
    <source>
        <dbReference type="ARBA" id="ARBA00022833"/>
    </source>
</evidence>
<dbReference type="PANTHER" id="PTHR11085:SF6">
    <property type="entry name" value="NAD-DEPENDENT PROTEIN DEACETYLASE SIRTUIN-2"/>
    <property type="match status" value="1"/>
</dbReference>
<evidence type="ECO:0000256" key="9">
    <source>
        <dbReference type="SAM" id="MobiDB-lite"/>
    </source>
</evidence>
<protein>
    <submittedName>
        <fullName evidence="13">Deacetylase sirtuin-type domain-containing protein</fullName>
    </submittedName>
</protein>
<dbReference type="Gene3D" id="3.40.50.1220">
    <property type="entry name" value="TPP-binding domain"/>
    <property type="match status" value="1"/>
</dbReference>
<dbReference type="InterPro" id="IPR003000">
    <property type="entry name" value="Sirtuin"/>
</dbReference>
<feature type="region of interest" description="Disordered" evidence="9">
    <location>
        <begin position="49"/>
        <end position="70"/>
    </location>
</feature>
<evidence type="ECO:0000256" key="3">
    <source>
        <dbReference type="ARBA" id="ARBA00022723"/>
    </source>
</evidence>
<gene>
    <name evidence="11" type="ORF">SBAD_LOCUS12247</name>
</gene>
<keyword evidence="3 8" id="KW-0479">Metal-binding</keyword>
<evidence type="ECO:0000313" key="11">
    <source>
        <dbReference type="EMBL" id="VDP46722.1"/>
    </source>
</evidence>
<dbReference type="SUPFAM" id="SSF52467">
    <property type="entry name" value="DHS-like NAD/FAD-binding domain"/>
    <property type="match status" value="1"/>
</dbReference>
<dbReference type="Proteomes" id="UP000270296">
    <property type="component" value="Unassembled WGS sequence"/>
</dbReference>
<accession>A0A183J8P9</accession>
<evidence type="ECO:0000259" key="10">
    <source>
        <dbReference type="PROSITE" id="PS50305"/>
    </source>
</evidence>
<keyword evidence="12" id="KW-1185">Reference proteome</keyword>
<dbReference type="Pfam" id="PF02146">
    <property type="entry name" value="SIR2"/>
    <property type="match status" value="1"/>
</dbReference>
<dbReference type="InterPro" id="IPR026590">
    <property type="entry name" value="Ssirtuin_cat_dom"/>
</dbReference>
<dbReference type="AlphaFoldDB" id="A0A183J8P9"/>
<name>A0A183J8P9_9BILA</name>
<evidence type="ECO:0000256" key="2">
    <source>
        <dbReference type="ARBA" id="ARBA00022679"/>
    </source>
</evidence>
<dbReference type="EMBL" id="UZAM01017296">
    <property type="protein sequence ID" value="VDP46722.1"/>
    <property type="molecule type" value="Genomic_DNA"/>
</dbReference>
<feature type="active site" description="Proton acceptor" evidence="8">
    <location>
        <position position="229"/>
    </location>
</feature>
<comment type="catalytic activity">
    <reaction evidence="6">
        <text>N(6)-hexadecanoyl-L-lysyl-[protein] + NAD(+) + H2O = 2''-O-hexadecanoyl-ADP-D-ribose + nicotinamide + L-lysyl-[protein]</text>
        <dbReference type="Rhea" id="RHEA:70563"/>
        <dbReference type="Rhea" id="RHEA-COMP:9752"/>
        <dbReference type="Rhea" id="RHEA-COMP:14175"/>
        <dbReference type="ChEBI" id="CHEBI:15377"/>
        <dbReference type="ChEBI" id="CHEBI:17154"/>
        <dbReference type="ChEBI" id="CHEBI:29969"/>
        <dbReference type="ChEBI" id="CHEBI:57540"/>
        <dbReference type="ChEBI" id="CHEBI:138936"/>
        <dbReference type="ChEBI" id="CHEBI:189673"/>
    </reaction>
    <physiologicalReaction direction="left-to-right" evidence="6">
        <dbReference type="Rhea" id="RHEA:70564"/>
    </physiologicalReaction>
</comment>
<keyword evidence="4 8" id="KW-0862">Zinc</keyword>
<feature type="binding site" evidence="8">
    <location>
        <position position="264"/>
    </location>
    <ligand>
        <name>Zn(2+)</name>
        <dbReference type="ChEBI" id="CHEBI:29105"/>
    </ligand>
</feature>
<dbReference type="PANTHER" id="PTHR11085">
    <property type="entry name" value="NAD-DEPENDENT PROTEIN DEACYLASE SIRTUIN-5, MITOCHONDRIAL-RELATED"/>
    <property type="match status" value="1"/>
</dbReference>
<proteinExistence type="predicted"/>
<keyword evidence="2" id="KW-0808">Transferase</keyword>
<dbReference type="GO" id="GO:0046872">
    <property type="term" value="F:metal ion binding"/>
    <property type="evidence" value="ECO:0007669"/>
    <property type="project" value="UniProtKB-KW"/>
</dbReference>
<keyword evidence="5" id="KW-0520">NAD</keyword>
<dbReference type="InterPro" id="IPR029035">
    <property type="entry name" value="DHS-like_NAD/FAD-binding_dom"/>
</dbReference>
<evidence type="ECO:0000256" key="7">
    <source>
        <dbReference type="ARBA" id="ARBA00048905"/>
    </source>
</evidence>
<reference evidence="13" key="1">
    <citation type="submission" date="2016-06" db="UniProtKB">
        <authorList>
            <consortium name="WormBaseParasite"/>
        </authorList>
    </citation>
    <scope>IDENTIFICATION</scope>
</reference>
<dbReference type="GO" id="GO:0005634">
    <property type="term" value="C:nucleus"/>
    <property type="evidence" value="ECO:0007669"/>
    <property type="project" value="TreeGrafter"/>
</dbReference>
<organism evidence="13">
    <name type="scientific">Soboliphyme baturini</name>
    <dbReference type="NCBI Taxonomy" id="241478"/>
    <lineage>
        <taxon>Eukaryota</taxon>
        <taxon>Metazoa</taxon>
        <taxon>Ecdysozoa</taxon>
        <taxon>Nematoda</taxon>
        <taxon>Enoplea</taxon>
        <taxon>Dorylaimia</taxon>
        <taxon>Dioctophymatida</taxon>
        <taxon>Dioctophymatoidea</taxon>
        <taxon>Soboliphymatidae</taxon>
        <taxon>Soboliphyme</taxon>
    </lineage>
</organism>
<dbReference type="GO" id="GO:0070403">
    <property type="term" value="F:NAD+ binding"/>
    <property type="evidence" value="ECO:0007669"/>
    <property type="project" value="InterPro"/>
</dbReference>
<dbReference type="PROSITE" id="PS50305">
    <property type="entry name" value="SIRTUIN"/>
    <property type="match status" value="1"/>
</dbReference>
<dbReference type="Gene3D" id="3.30.1600.10">
    <property type="entry name" value="SIR2/SIRT2 'Small Domain"/>
    <property type="match status" value="1"/>
</dbReference>
<sequence length="372" mass="41917">MLNLNVRELRKLGNKERQFPLVERQGSKRKQQELKQTLTARLTDIVKKDDSAIGDRPTGGQDPNGRPNNRTIGDCHLAKSRLCDSLPVIEIQTRRQLRRSLNAATVNAVKNFIQLASAQKIIVMCGAGISTAAGIPDFRSPGTGIYSKLQEAGLTCPEEVFEIQHFTRHPETFYEVLRSIWRSDVHPTVAHFFMRLLHDKGLLLRVYTQNIDGLERAAGIPVHKIVQAHGTLDSCHCQHCQAVHPIHYLKSQAAKVAVPRCVVCKGTLRPDIVFYNEDLPSRFFDLLDRDFQECDLLIVMGTSLTVTPFNQLIDKVRSDVPRLLINGKVVGVVSTDKMAVVTFQSYFCSSLLCFIRHEIFCTRKLSGAFWLL</sequence>
<evidence type="ECO:0000256" key="8">
    <source>
        <dbReference type="PROSITE-ProRule" id="PRU00236"/>
    </source>
</evidence>
<comment type="cofactor">
    <cofactor evidence="1">
        <name>Zn(2+)</name>
        <dbReference type="ChEBI" id="CHEBI:29105"/>
    </cofactor>
</comment>
<dbReference type="OrthoDB" id="420264at2759"/>
<dbReference type="WBParaSite" id="SBAD_0001265201-mRNA-1">
    <property type="protein sequence ID" value="SBAD_0001265201-mRNA-1"/>
    <property type="gene ID" value="SBAD_0001265201"/>
</dbReference>
<feature type="domain" description="Deacetylase sirtuin-type" evidence="10">
    <location>
        <begin position="98"/>
        <end position="368"/>
    </location>
</feature>
<feature type="binding site" evidence="8">
    <location>
        <position position="240"/>
    </location>
    <ligand>
        <name>Zn(2+)</name>
        <dbReference type="ChEBI" id="CHEBI:29105"/>
    </ligand>
</feature>
<comment type="catalytic activity">
    <reaction evidence="7">
        <text>N(6)-tetradecanoyl-L-lysyl-[protein] + NAD(+) + H2O = 2''-O-tetradecanoyl-ADP-D-ribose + nicotinamide + L-lysyl-[protein]</text>
        <dbReference type="Rhea" id="RHEA:70567"/>
        <dbReference type="Rhea" id="RHEA-COMP:9752"/>
        <dbReference type="Rhea" id="RHEA-COMP:15437"/>
        <dbReference type="ChEBI" id="CHEBI:15377"/>
        <dbReference type="ChEBI" id="CHEBI:17154"/>
        <dbReference type="ChEBI" id="CHEBI:29969"/>
        <dbReference type="ChEBI" id="CHEBI:57540"/>
        <dbReference type="ChEBI" id="CHEBI:141129"/>
        <dbReference type="ChEBI" id="CHEBI:189674"/>
    </reaction>
    <physiologicalReaction direction="left-to-right" evidence="7">
        <dbReference type="Rhea" id="RHEA:70568"/>
    </physiologicalReaction>
</comment>
<evidence type="ECO:0000313" key="12">
    <source>
        <dbReference type="Proteomes" id="UP000270296"/>
    </source>
</evidence>
<evidence type="ECO:0000256" key="6">
    <source>
        <dbReference type="ARBA" id="ARBA00048378"/>
    </source>
</evidence>
<dbReference type="InterPro" id="IPR026591">
    <property type="entry name" value="Sirtuin_cat_small_dom_sf"/>
</dbReference>
<reference evidence="11 12" key="2">
    <citation type="submission" date="2018-11" db="EMBL/GenBank/DDBJ databases">
        <authorList>
            <consortium name="Pathogen Informatics"/>
        </authorList>
    </citation>
    <scope>NUCLEOTIDE SEQUENCE [LARGE SCALE GENOMIC DNA]</scope>
</reference>
<feature type="binding site" evidence="8">
    <location>
        <position position="237"/>
    </location>
    <ligand>
        <name>Zn(2+)</name>
        <dbReference type="ChEBI" id="CHEBI:29105"/>
    </ligand>
</feature>
<dbReference type="GO" id="GO:0017136">
    <property type="term" value="F:histone deacetylase activity, NAD-dependent"/>
    <property type="evidence" value="ECO:0007669"/>
    <property type="project" value="TreeGrafter"/>
</dbReference>
<feature type="binding site" evidence="8">
    <location>
        <position position="261"/>
    </location>
    <ligand>
        <name>Zn(2+)</name>
        <dbReference type="ChEBI" id="CHEBI:29105"/>
    </ligand>
</feature>
<dbReference type="InterPro" id="IPR050134">
    <property type="entry name" value="NAD-dep_sirtuin_deacylases"/>
</dbReference>
<evidence type="ECO:0000256" key="1">
    <source>
        <dbReference type="ARBA" id="ARBA00001947"/>
    </source>
</evidence>